<name>A0A0U2UC53_9BACL</name>
<organism evidence="1 2">
    <name type="scientific">Paenibacillus naphthalenovorans</name>
    <dbReference type="NCBI Taxonomy" id="162209"/>
    <lineage>
        <taxon>Bacteria</taxon>
        <taxon>Bacillati</taxon>
        <taxon>Bacillota</taxon>
        <taxon>Bacilli</taxon>
        <taxon>Bacillales</taxon>
        <taxon>Paenibacillaceae</taxon>
        <taxon>Paenibacillus</taxon>
    </lineage>
</organism>
<dbReference type="RefSeq" id="WP_062406827.1">
    <property type="nucleotide sequence ID" value="NZ_BJCS01000002.1"/>
</dbReference>
<dbReference type="STRING" id="162209.IJ22_03750"/>
<keyword evidence="2" id="KW-1185">Reference proteome</keyword>
<dbReference type="PATRIC" id="fig|162209.4.peg.394"/>
<evidence type="ECO:0000313" key="1">
    <source>
        <dbReference type="EMBL" id="ALS20764.1"/>
    </source>
</evidence>
<gene>
    <name evidence="1" type="ORF">IJ22_03750</name>
</gene>
<sequence>MNELLKKMNYKNQQRLLVLNAPEEFHPHLQAFREAAEVDETIGQSERKLYGFVLVFAKNSRDVMAMAPEAVKRCEPGGLLWFAYPKKTSKKYKADISRDEGWQPLKELGFEGVRLIAIDDDWSAMRFRSARQDL</sequence>
<evidence type="ECO:0000313" key="2">
    <source>
        <dbReference type="Proteomes" id="UP000061660"/>
    </source>
</evidence>
<dbReference type="EMBL" id="CP013652">
    <property type="protein sequence ID" value="ALS20764.1"/>
    <property type="molecule type" value="Genomic_DNA"/>
</dbReference>
<protein>
    <submittedName>
        <fullName evidence="1">Uncharacterized protein</fullName>
    </submittedName>
</protein>
<dbReference type="KEGG" id="pnp:IJ22_03750"/>
<accession>A0A0U2UC53</accession>
<reference evidence="1 2" key="2">
    <citation type="journal article" date="2016" name="Genome Announc.">
        <title>Complete Genome Sequences of Two Interactive Moderate Thermophiles, Paenibacillus napthalenovorans 32O-Y and Paenibacillus sp. 32O-W.</title>
        <authorList>
            <person name="Butler R.R.III."/>
            <person name="Wang J."/>
            <person name="Stark B.C."/>
            <person name="Pombert J.F."/>
        </authorList>
    </citation>
    <scope>NUCLEOTIDE SEQUENCE [LARGE SCALE GENOMIC DNA]</scope>
    <source>
        <strain evidence="1 2">32O-Y</strain>
    </source>
</reference>
<dbReference type="Proteomes" id="UP000061660">
    <property type="component" value="Chromosome"/>
</dbReference>
<proteinExistence type="predicted"/>
<dbReference type="OrthoDB" id="9800461at2"/>
<reference evidence="2" key="1">
    <citation type="submission" date="2015-12" db="EMBL/GenBank/DDBJ databases">
        <title>Complete genome sequences of two moderately thermophilic Paenibacillus species.</title>
        <authorList>
            <person name="Butler R.III."/>
            <person name="Wang J."/>
            <person name="Stark B.C."/>
            <person name="Pombert J.-F."/>
        </authorList>
    </citation>
    <scope>NUCLEOTIDE SEQUENCE [LARGE SCALE GENOMIC DNA]</scope>
    <source>
        <strain evidence="2">32O-Y</strain>
    </source>
</reference>
<dbReference type="AlphaFoldDB" id="A0A0U2UC53"/>